<protein>
    <submittedName>
        <fullName evidence="1">Uncharacterized protein</fullName>
    </submittedName>
</protein>
<proteinExistence type="predicted"/>
<reference evidence="1" key="1">
    <citation type="journal article" date="2020" name="Stud. Mycol.">
        <title>101 Dothideomycetes genomes: a test case for predicting lifestyles and emergence of pathogens.</title>
        <authorList>
            <person name="Haridas S."/>
            <person name="Albert R."/>
            <person name="Binder M."/>
            <person name="Bloem J."/>
            <person name="Labutti K."/>
            <person name="Salamov A."/>
            <person name="Andreopoulos B."/>
            <person name="Baker S."/>
            <person name="Barry K."/>
            <person name="Bills G."/>
            <person name="Bluhm B."/>
            <person name="Cannon C."/>
            <person name="Castanera R."/>
            <person name="Culley D."/>
            <person name="Daum C."/>
            <person name="Ezra D."/>
            <person name="Gonzalez J."/>
            <person name="Henrissat B."/>
            <person name="Kuo A."/>
            <person name="Liang C."/>
            <person name="Lipzen A."/>
            <person name="Lutzoni F."/>
            <person name="Magnuson J."/>
            <person name="Mondo S."/>
            <person name="Nolan M."/>
            <person name="Ohm R."/>
            <person name="Pangilinan J."/>
            <person name="Park H.-J."/>
            <person name="Ramirez L."/>
            <person name="Alfaro M."/>
            <person name="Sun H."/>
            <person name="Tritt A."/>
            <person name="Yoshinaga Y."/>
            <person name="Zwiers L.-H."/>
            <person name="Turgeon B."/>
            <person name="Goodwin S."/>
            <person name="Spatafora J."/>
            <person name="Crous P."/>
            <person name="Grigoriev I."/>
        </authorList>
    </citation>
    <scope>NUCLEOTIDE SEQUENCE</scope>
    <source>
        <strain evidence="1">CBS 122367</strain>
    </source>
</reference>
<dbReference type="EMBL" id="MU005569">
    <property type="protein sequence ID" value="KAF2692178.1"/>
    <property type="molecule type" value="Genomic_DNA"/>
</dbReference>
<accession>A0A6G1JP24</accession>
<organism evidence="1 2">
    <name type="scientific">Lentithecium fluviatile CBS 122367</name>
    <dbReference type="NCBI Taxonomy" id="1168545"/>
    <lineage>
        <taxon>Eukaryota</taxon>
        <taxon>Fungi</taxon>
        <taxon>Dikarya</taxon>
        <taxon>Ascomycota</taxon>
        <taxon>Pezizomycotina</taxon>
        <taxon>Dothideomycetes</taxon>
        <taxon>Pleosporomycetidae</taxon>
        <taxon>Pleosporales</taxon>
        <taxon>Massarineae</taxon>
        <taxon>Lentitheciaceae</taxon>
        <taxon>Lentithecium</taxon>
    </lineage>
</organism>
<dbReference type="Proteomes" id="UP000799291">
    <property type="component" value="Unassembled WGS sequence"/>
</dbReference>
<gene>
    <name evidence="1" type="ORF">K458DRAFT_326082</name>
</gene>
<evidence type="ECO:0000313" key="1">
    <source>
        <dbReference type="EMBL" id="KAF2692178.1"/>
    </source>
</evidence>
<evidence type="ECO:0000313" key="2">
    <source>
        <dbReference type="Proteomes" id="UP000799291"/>
    </source>
</evidence>
<dbReference type="OrthoDB" id="3778180at2759"/>
<dbReference type="AlphaFoldDB" id="A0A6G1JP24"/>
<name>A0A6G1JP24_9PLEO</name>
<feature type="non-terminal residue" evidence="1">
    <location>
        <position position="253"/>
    </location>
</feature>
<sequence>MKAHGREDEPTGHPCVVIEKDRGLVHFYALTRSPPDAIRDLGIYLRFGTTTMDEGQDTLKLAPGSERMQQVTFANMEQLFCVEYQFLDYWRANVSIDVSEWPKIERKVNWLEAEQNRYIYKPLSRDMKDVVPGVILMLPNPPESSTLGAPILVLEVNYPHFRFLRVKEVNGKGNVDVTDKSRGTRSLCIRLCRYPDQDGDPVLLFEPDSPAMRNLSYLECSKKLRWVHFDHVKTWSYPHVRIQPASMAWLLDH</sequence>
<keyword evidence="2" id="KW-1185">Reference proteome</keyword>